<dbReference type="EMBL" id="UINC01008500">
    <property type="protein sequence ID" value="SVA38230.1"/>
    <property type="molecule type" value="Genomic_DNA"/>
</dbReference>
<organism evidence="2">
    <name type="scientific">marine metagenome</name>
    <dbReference type="NCBI Taxonomy" id="408172"/>
    <lineage>
        <taxon>unclassified sequences</taxon>
        <taxon>metagenomes</taxon>
        <taxon>ecological metagenomes</taxon>
    </lineage>
</organism>
<keyword evidence="1" id="KW-0175">Coiled coil</keyword>
<accession>A0A381VCZ5</accession>
<dbReference type="SUPFAM" id="SSF52540">
    <property type="entry name" value="P-loop containing nucleoside triphosphate hydrolases"/>
    <property type="match status" value="1"/>
</dbReference>
<evidence type="ECO:0000313" key="2">
    <source>
        <dbReference type="EMBL" id="SVA38230.1"/>
    </source>
</evidence>
<dbReference type="InterPro" id="IPR027417">
    <property type="entry name" value="P-loop_NTPase"/>
</dbReference>
<protein>
    <recommendedName>
        <fullName evidence="3">Kinesin motor domain-containing protein</fullName>
    </recommendedName>
</protein>
<evidence type="ECO:0000256" key="1">
    <source>
        <dbReference type="SAM" id="Coils"/>
    </source>
</evidence>
<reference evidence="2" key="1">
    <citation type="submission" date="2018-05" db="EMBL/GenBank/DDBJ databases">
        <authorList>
            <person name="Lanie J.A."/>
            <person name="Ng W.-L."/>
            <person name="Kazmierczak K.M."/>
            <person name="Andrzejewski T.M."/>
            <person name="Davidsen T.M."/>
            <person name="Wayne K.J."/>
            <person name="Tettelin H."/>
            <person name="Glass J.I."/>
            <person name="Rusch D."/>
            <person name="Podicherti R."/>
            <person name="Tsui H.-C.T."/>
            <person name="Winkler M.E."/>
        </authorList>
    </citation>
    <scope>NUCLEOTIDE SEQUENCE</scope>
</reference>
<feature type="non-terminal residue" evidence="2">
    <location>
        <position position="1"/>
    </location>
</feature>
<evidence type="ECO:0008006" key="3">
    <source>
        <dbReference type="Google" id="ProtNLM"/>
    </source>
</evidence>
<sequence>KKKLNDLQNSKKEELQKKQEEIEELKNKLEESENDINNININLQNNENLIDENENLKEKLKTANEEIQKMKTLNDKHQHAINVLEELNQTNKLEISFLKEQAKNLEEQHKIEIEELQDEINKLKIKSQEEIGKYKKLEKEKTDMEAIIKQLLKDNKKISTENDKLKNINKYLENTIKNLKQVNQKLTIQIQNLKIKNKEMKSKLSEVMEKLKKKTKRERPQDVQKYLDDISFQMSRYIETKTWRGTASIEEARNQVVLEMKNIQTAFTRKFGIKTNQRHRYSAWRGGTTIRPCPKINSDDQDFQNSNDDVSKIISIIQEMIDTDKNKKDLEKSRDIISNLPLPNTDDIEQNIREKLKLNNDKIKQNEKEYPYTAPIGTQTKEDEEDVEDVGDVEDEEDDQVVIDNSLNETVKGLEHNDDINTLLKDTSVSDDNFPKIIGKNNQNLKKEIKLLDSIKEKYESMLDIKDVLKVKGDSLQTGGRKSLAAEELYNKVIFRKDGSIKKLNLKKNRHRKKVHKIVNNLLKIFNKSKGGATVEEKRLQHGLFEGYEERIPNIEKYKTFLDTKNEIYEKNKQNFKDTNFKTYDFSMGEISHYERILTNIIDSWEKCGLKDMNDKIYNDIVILLTDIEGLKTVDDQQTKLEDERKINDSLKFFEDPNYFIFTDSDEQIKAKKRELKVKMKLQYMSNENYNKLIEFLIRLYNEKYIMIIRYQKLFSKLIQNQEIKPTNSFKINRQSENILQGDFLLFLSSVKKELDEYLVLTRRPVSIYARINDIGRFERHSEDKGIIQDFNIAKQECSKITNWDKDKEYKRGDMVMKAVNLKDKDLINAKFCDLINPTDFIQWSENKINSGFLDVVSGDGNYTCEHDLENGNMLKHANNVKFSEIFFRPEFNDNATISQYMLLDKLITRDIGTYLFTYGYSGVGKSYTLFGSKGVDGLLQSTITNIVTKGESKKLESIKLRIYELYGLGVGYSECWSDYNKIDQSIFEYSIGKSAKDNDLQIMELSEKRGKYIPEYMQAQKRALLKKKQTNGKILDNFSELVSEIDKYRTDGNSTSSDMKYPKRIKETINNPVSSRGKLVYDFLFKFEDKTETPFIIDDSPGAENLLESYIYNNTEINKNTLDEIKDNKNDPTKIVDKKVSWEFAMLCAVLVQPLMLGFLNANGVILGYNKMSLNLFKRRQKRIDDYLNHMGGIVSLKPKKINPGDYCQKMYKQYEMKVIMDYISKKKFVKDEDKELYKNGILNEQMSFYVENINTEQDNMKFASKLISKTITYCIDIEDIDIKDGESKYDLLIDLLTNIFELSNIFLESGKAEDISKEIEGDVAKFKKLWVEQ</sequence>
<proteinExistence type="predicted"/>
<name>A0A381VCZ5_9ZZZZ</name>
<feature type="coiled-coil region" evidence="1">
    <location>
        <begin position="1"/>
        <end position="217"/>
    </location>
</feature>
<gene>
    <name evidence="2" type="ORF">METZ01_LOCUS91084</name>
</gene>
<feature type="non-terminal residue" evidence="2">
    <location>
        <position position="1335"/>
    </location>
</feature>